<organism evidence="1 2">
    <name type="scientific">Stephania cephalantha</name>
    <dbReference type="NCBI Taxonomy" id="152367"/>
    <lineage>
        <taxon>Eukaryota</taxon>
        <taxon>Viridiplantae</taxon>
        <taxon>Streptophyta</taxon>
        <taxon>Embryophyta</taxon>
        <taxon>Tracheophyta</taxon>
        <taxon>Spermatophyta</taxon>
        <taxon>Magnoliopsida</taxon>
        <taxon>Ranunculales</taxon>
        <taxon>Menispermaceae</taxon>
        <taxon>Menispermoideae</taxon>
        <taxon>Cissampelideae</taxon>
        <taxon>Stephania</taxon>
    </lineage>
</organism>
<comment type="caution">
    <text evidence="1">The sequence shown here is derived from an EMBL/GenBank/DDBJ whole genome shotgun (WGS) entry which is preliminary data.</text>
</comment>
<evidence type="ECO:0000313" key="1">
    <source>
        <dbReference type="EMBL" id="KAK9132523.1"/>
    </source>
</evidence>
<dbReference type="Proteomes" id="UP001419268">
    <property type="component" value="Unassembled WGS sequence"/>
</dbReference>
<accession>A0AAP0JEG3</accession>
<sequence>MEKMASNWAAKATGEGEVGAKVDEGLGLDWVRVNMVSSVAAAAVAVDMVRLRRENVVAGDAEVRRRRILVEAEVKRTCHQGL</sequence>
<name>A0AAP0JEG3_9MAGN</name>
<keyword evidence="2" id="KW-1185">Reference proteome</keyword>
<proteinExistence type="predicted"/>
<gene>
    <name evidence="1" type="ORF">Scep_012051</name>
</gene>
<protein>
    <submittedName>
        <fullName evidence="1">Uncharacterized protein</fullName>
    </submittedName>
</protein>
<dbReference type="EMBL" id="JBBNAG010000005">
    <property type="protein sequence ID" value="KAK9132523.1"/>
    <property type="molecule type" value="Genomic_DNA"/>
</dbReference>
<reference evidence="1 2" key="1">
    <citation type="submission" date="2024-01" db="EMBL/GenBank/DDBJ databases">
        <title>Genome assemblies of Stephania.</title>
        <authorList>
            <person name="Yang L."/>
        </authorList>
    </citation>
    <scope>NUCLEOTIDE SEQUENCE [LARGE SCALE GENOMIC DNA]</scope>
    <source>
        <strain evidence="1">JXDWG</strain>
        <tissue evidence="1">Leaf</tissue>
    </source>
</reference>
<dbReference type="AlphaFoldDB" id="A0AAP0JEG3"/>
<evidence type="ECO:0000313" key="2">
    <source>
        <dbReference type="Proteomes" id="UP001419268"/>
    </source>
</evidence>